<gene>
    <name evidence="8" type="ORF">FHX73_13330</name>
</gene>
<dbReference type="Proteomes" id="UP000317940">
    <property type="component" value="Unassembled WGS sequence"/>
</dbReference>
<dbReference type="InterPro" id="IPR001638">
    <property type="entry name" value="Solute-binding_3/MltF_N"/>
</dbReference>
<comment type="similarity">
    <text evidence="1 4">Belongs to the bacterial solute-binding protein 3 family.</text>
</comment>
<dbReference type="AlphaFoldDB" id="A0A561TT36"/>
<feature type="signal peptide" evidence="6">
    <location>
        <begin position="1"/>
        <end position="29"/>
    </location>
</feature>
<dbReference type="PROSITE" id="PS01039">
    <property type="entry name" value="SBP_BACTERIAL_3"/>
    <property type="match status" value="1"/>
</dbReference>
<dbReference type="Pfam" id="PF00497">
    <property type="entry name" value="SBP_bac_3"/>
    <property type="match status" value="1"/>
</dbReference>
<proteinExistence type="inferred from homology"/>
<dbReference type="SUPFAM" id="SSF53850">
    <property type="entry name" value="Periplasmic binding protein-like II"/>
    <property type="match status" value="1"/>
</dbReference>
<evidence type="ECO:0000256" key="6">
    <source>
        <dbReference type="SAM" id="SignalP"/>
    </source>
</evidence>
<dbReference type="OrthoDB" id="9807888at2"/>
<dbReference type="InterPro" id="IPR051455">
    <property type="entry name" value="Bact_solute-bind_prot3"/>
</dbReference>
<evidence type="ECO:0000256" key="2">
    <source>
        <dbReference type="ARBA" id="ARBA00022448"/>
    </source>
</evidence>
<evidence type="ECO:0000259" key="7">
    <source>
        <dbReference type="SMART" id="SM00062"/>
    </source>
</evidence>
<comment type="caution">
    <text evidence="8">The sequence shown here is derived from an EMBL/GenBank/DDBJ whole genome shotgun (WGS) entry which is preliminary data.</text>
</comment>
<feature type="domain" description="Solute-binding protein family 3/N-terminal" evidence="7">
    <location>
        <begin position="86"/>
        <end position="309"/>
    </location>
</feature>
<evidence type="ECO:0000256" key="1">
    <source>
        <dbReference type="ARBA" id="ARBA00010333"/>
    </source>
</evidence>
<evidence type="ECO:0000256" key="3">
    <source>
        <dbReference type="ARBA" id="ARBA00022729"/>
    </source>
</evidence>
<dbReference type="InterPro" id="IPR018313">
    <property type="entry name" value="SBP_3_CS"/>
</dbReference>
<dbReference type="Gene3D" id="3.40.190.10">
    <property type="entry name" value="Periplasmic binding protein-like II"/>
    <property type="match status" value="2"/>
</dbReference>
<accession>A0A561TT36</accession>
<dbReference type="SMART" id="SM00062">
    <property type="entry name" value="PBPb"/>
    <property type="match status" value="1"/>
</dbReference>
<keyword evidence="2" id="KW-0813">Transport</keyword>
<dbReference type="PROSITE" id="PS51257">
    <property type="entry name" value="PROKAR_LIPOPROTEIN"/>
    <property type="match status" value="1"/>
</dbReference>
<keyword evidence="3 6" id="KW-0732">Signal</keyword>
<protein>
    <submittedName>
        <fullName evidence="8">Amino acid ABC transporter substrate-binding protein (PAAT family)</fullName>
    </submittedName>
</protein>
<name>A0A561TT36_9ACTN</name>
<feature type="compositionally biased region" description="Low complexity" evidence="5">
    <location>
        <begin position="33"/>
        <end position="58"/>
    </location>
</feature>
<sequence length="325" mass="33815">MAKMRVRARCWGTALGAVLLVAACGSVGGSVGGPAPAAARSATPGAGVSAPPAVPADDTGCDPTRSVPPSATATGPEVDRILKQGYLTVGVDQNAYHWGARDPITGQLEGFDIDLVHAIANALVGDHPGNVHYVSTPAADRIPALQQRRVDLVVRAMAITCQRRTQVGMSTVYFQTGHQAVVGAGSPAKTLDQALRGKRVCITSGSNEQDEIAQDSHGAAAVVFAVSEVDCLVQLQLGKVDAVFTDAAYGSSLVAQDATVRLVDHPYGTKYFGVATNLGDTDLLARVNQVLEDYRKGPWQASYAHWLAPYLGPSAGPPAAAYLPH</sequence>
<dbReference type="PANTHER" id="PTHR30085">
    <property type="entry name" value="AMINO ACID ABC TRANSPORTER PERMEASE"/>
    <property type="match status" value="1"/>
</dbReference>
<evidence type="ECO:0000256" key="4">
    <source>
        <dbReference type="RuleBase" id="RU003744"/>
    </source>
</evidence>
<reference evidence="8 9" key="1">
    <citation type="submission" date="2019-06" db="EMBL/GenBank/DDBJ databases">
        <title>Sequencing the genomes of 1000 actinobacteria strains.</title>
        <authorList>
            <person name="Klenk H.-P."/>
        </authorList>
    </citation>
    <scope>NUCLEOTIDE SEQUENCE [LARGE SCALE GENOMIC DNA]</scope>
    <source>
        <strain evidence="8 9">DSM 44826</strain>
    </source>
</reference>
<dbReference type="GO" id="GO:0006865">
    <property type="term" value="P:amino acid transport"/>
    <property type="evidence" value="ECO:0007669"/>
    <property type="project" value="TreeGrafter"/>
</dbReference>
<dbReference type="GO" id="GO:0005576">
    <property type="term" value="C:extracellular region"/>
    <property type="evidence" value="ECO:0007669"/>
    <property type="project" value="TreeGrafter"/>
</dbReference>
<evidence type="ECO:0000313" key="8">
    <source>
        <dbReference type="EMBL" id="TWF90286.1"/>
    </source>
</evidence>
<dbReference type="PANTHER" id="PTHR30085:SF6">
    <property type="entry name" value="ABC TRANSPORTER GLUTAMINE-BINDING PROTEIN GLNH"/>
    <property type="match status" value="1"/>
</dbReference>
<dbReference type="GO" id="GO:0030288">
    <property type="term" value="C:outer membrane-bounded periplasmic space"/>
    <property type="evidence" value="ECO:0007669"/>
    <property type="project" value="TreeGrafter"/>
</dbReference>
<evidence type="ECO:0000313" key="9">
    <source>
        <dbReference type="Proteomes" id="UP000317940"/>
    </source>
</evidence>
<keyword evidence="9" id="KW-1185">Reference proteome</keyword>
<feature type="region of interest" description="Disordered" evidence="5">
    <location>
        <begin position="33"/>
        <end position="75"/>
    </location>
</feature>
<organism evidence="8 9">
    <name type="scientific">Kitasatospora viridis</name>
    <dbReference type="NCBI Taxonomy" id="281105"/>
    <lineage>
        <taxon>Bacteria</taxon>
        <taxon>Bacillati</taxon>
        <taxon>Actinomycetota</taxon>
        <taxon>Actinomycetes</taxon>
        <taxon>Kitasatosporales</taxon>
        <taxon>Streptomycetaceae</taxon>
        <taxon>Kitasatospora</taxon>
    </lineage>
</organism>
<evidence type="ECO:0000256" key="5">
    <source>
        <dbReference type="SAM" id="MobiDB-lite"/>
    </source>
</evidence>
<feature type="chain" id="PRO_5039123508" evidence="6">
    <location>
        <begin position="30"/>
        <end position="325"/>
    </location>
</feature>
<dbReference type="RefSeq" id="WP_145909500.1">
    <property type="nucleotide sequence ID" value="NZ_BAAAMZ010000001.1"/>
</dbReference>
<dbReference type="EMBL" id="VIWT01000003">
    <property type="protein sequence ID" value="TWF90286.1"/>
    <property type="molecule type" value="Genomic_DNA"/>
</dbReference>